<proteinExistence type="predicted"/>
<evidence type="ECO:0000313" key="5">
    <source>
        <dbReference type="Ensembl" id="ENSCPBP00000024863.1"/>
    </source>
</evidence>
<evidence type="ECO:0000259" key="4">
    <source>
        <dbReference type="PROSITE" id="PS50041"/>
    </source>
</evidence>
<dbReference type="CDD" id="cd03593">
    <property type="entry name" value="CLECT_NK_receptors_like"/>
    <property type="match status" value="1"/>
</dbReference>
<evidence type="ECO:0000256" key="3">
    <source>
        <dbReference type="SAM" id="Phobius"/>
    </source>
</evidence>
<accession>A0A8C3HZD9</accession>
<dbReference type="OMA" id="DESNCGM"/>
<keyword evidence="2" id="KW-0430">Lectin</keyword>
<name>A0A8C3HZD9_CHRPI</name>
<sequence>MTLLPDVGCVGWLTSYINRHLSLHNTIGWVVLPPPVHAMAGDVVYADLNLAGARLSPSSKAHRNLQESPQCPRWHGVVLKVGCAGVIVLLVMVAGLSAWVFQGFSNKMEKRSALKSDGVTPRTGSGGERNASLEDLFSRLKQNLCDPAQISSAGGSGCKLCPRNWVLHRDKCYWLSNEADTWSKSHDDCSRKESQMLVIQDREQMDYLQPVIKDDNGVWIGLTFNSTQGKWTWLDGAPVHEELQLPESSQGDESNCGMLKKTKIEFEVCSSELKWLCQKAAFQL</sequence>
<dbReference type="GeneTree" id="ENSGT00940000154685"/>
<evidence type="ECO:0000256" key="2">
    <source>
        <dbReference type="ARBA" id="ARBA00022734"/>
    </source>
</evidence>
<dbReference type="PANTHER" id="PTHR46746">
    <property type="entry name" value="KILLER CELL LECTIN-LIKE RECEPTOR SUBFAMILY F MEMBER 2"/>
    <property type="match status" value="1"/>
</dbReference>
<dbReference type="PANTHER" id="PTHR46746:SF3">
    <property type="entry name" value="C-TYPE LECTIN DOMAIN-CONTAINING PROTEIN-RELATED"/>
    <property type="match status" value="1"/>
</dbReference>
<dbReference type="Gene3D" id="3.10.100.10">
    <property type="entry name" value="Mannose-Binding Protein A, subunit A"/>
    <property type="match status" value="1"/>
</dbReference>
<comment type="subcellular location">
    <subcellularLocation>
        <location evidence="1">Membrane</location>
        <topology evidence="1">Single-pass membrane protein</topology>
    </subcellularLocation>
</comment>
<dbReference type="SMART" id="SM00034">
    <property type="entry name" value="CLECT"/>
    <property type="match status" value="1"/>
</dbReference>
<dbReference type="AlphaFoldDB" id="A0A8C3HZD9"/>
<keyword evidence="3" id="KW-0472">Membrane</keyword>
<dbReference type="Pfam" id="PF00059">
    <property type="entry name" value="Lectin_C"/>
    <property type="match status" value="1"/>
</dbReference>
<dbReference type="PROSITE" id="PS50041">
    <property type="entry name" value="C_TYPE_LECTIN_2"/>
    <property type="match status" value="1"/>
</dbReference>
<dbReference type="InterPro" id="IPR033992">
    <property type="entry name" value="NKR-like_CTLD"/>
</dbReference>
<keyword evidence="3" id="KW-1133">Transmembrane helix</keyword>
<dbReference type="GO" id="GO:0030246">
    <property type="term" value="F:carbohydrate binding"/>
    <property type="evidence" value="ECO:0007669"/>
    <property type="project" value="UniProtKB-KW"/>
</dbReference>
<evidence type="ECO:0000256" key="1">
    <source>
        <dbReference type="ARBA" id="ARBA00004167"/>
    </source>
</evidence>
<reference evidence="5" key="2">
    <citation type="submission" date="2025-09" db="UniProtKB">
        <authorList>
            <consortium name="Ensembl"/>
        </authorList>
    </citation>
    <scope>IDENTIFICATION</scope>
</reference>
<reference evidence="5" key="1">
    <citation type="submission" date="2025-08" db="UniProtKB">
        <authorList>
            <consortium name="Ensembl"/>
        </authorList>
    </citation>
    <scope>IDENTIFICATION</scope>
</reference>
<dbReference type="InterPro" id="IPR016186">
    <property type="entry name" value="C-type_lectin-like/link_sf"/>
</dbReference>
<feature type="domain" description="C-type lectin" evidence="4">
    <location>
        <begin position="168"/>
        <end position="278"/>
    </location>
</feature>
<keyword evidence="6" id="KW-1185">Reference proteome</keyword>
<dbReference type="InterPro" id="IPR016187">
    <property type="entry name" value="CTDL_fold"/>
</dbReference>
<dbReference type="InterPro" id="IPR051379">
    <property type="entry name" value="C-type_Lectin_Receptor_IMM"/>
</dbReference>
<keyword evidence="3" id="KW-0812">Transmembrane</keyword>
<dbReference type="GO" id="GO:0005886">
    <property type="term" value="C:plasma membrane"/>
    <property type="evidence" value="ECO:0007669"/>
    <property type="project" value="TreeGrafter"/>
</dbReference>
<dbReference type="Ensembl" id="ENSCPBT00000029284.1">
    <property type="protein sequence ID" value="ENSCPBP00000024863.1"/>
    <property type="gene ID" value="ENSCPBG00000017678.1"/>
</dbReference>
<dbReference type="Proteomes" id="UP000694380">
    <property type="component" value="Unplaced"/>
</dbReference>
<evidence type="ECO:0000313" key="6">
    <source>
        <dbReference type="Proteomes" id="UP000694380"/>
    </source>
</evidence>
<dbReference type="InterPro" id="IPR001304">
    <property type="entry name" value="C-type_lectin-like"/>
</dbReference>
<feature type="transmembrane region" description="Helical" evidence="3">
    <location>
        <begin position="77"/>
        <end position="101"/>
    </location>
</feature>
<dbReference type="SUPFAM" id="SSF56436">
    <property type="entry name" value="C-type lectin-like"/>
    <property type="match status" value="1"/>
</dbReference>
<protein>
    <recommendedName>
        <fullName evidence="4">C-type lectin domain-containing protein</fullName>
    </recommendedName>
</protein>
<organism evidence="5 6">
    <name type="scientific">Chrysemys picta bellii</name>
    <name type="common">Western painted turtle</name>
    <name type="synonym">Emys bellii</name>
    <dbReference type="NCBI Taxonomy" id="8478"/>
    <lineage>
        <taxon>Eukaryota</taxon>
        <taxon>Metazoa</taxon>
        <taxon>Chordata</taxon>
        <taxon>Craniata</taxon>
        <taxon>Vertebrata</taxon>
        <taxon>Euteleostomi</taxon>
        <taxon>Archelosauria</taxon>
        <taxon>Testudinata</taxon>
        <taxon>Testudines</taxon>
        <taxon>Cryptodira</taxon>
        <taxon>Durocryptodira</taxon>
        <taxon>Testudinoidea</taxon>
        <taxon>Emydidae</taxon>
        <taxon>Chrysemys</taxon>
    </lineage>
</organism>